<dbReference type="InterPro" id="IPR036059">
    <property type="entry name" value="TldD/PmbA_sf"/>
</dbReference>
<dbReference type="Gene3D" id="3.30.2290.10">
    <property type="entry name" value="PmbA/TldD superfamily"/>
    <property type="match status" value="1"/>
</dbReference>
<feature type="domain" description="Metalloprotease TldD/E C-terminal" evidence="3">
    <location>
        <begin position="236"/>
        <end position="448"/>
    </location>
</feature>
<evidence type="ECO:0000313" key="6">
    <source>
        <dbReference type="Proteomes" id="UP000472580"/>
    </source>
</evidence>
<dbReference type="EMBL" id="WSRP01000038">
    <property type="protein sequence ID" value="MVX57628.1"/>
    <property type="molecule type" value="Genomic_DNA"/>
</dbReference>
<name>A0A6L6YLJ4_9BURK</name>
<proteinExistence type="inferred from homology"/>
<keyword evidence="5" id="KW-0482">Metalloprotease</keyword>
<keyword evidence="6" id="KW-1185">Reference proteome</keyword>
<keyword evidence="5" id="KW-0645">Protease</keyword>
<organism evidence="5 6">
    <name type="scientific">Parasutterella muris</name>
    <dbReference type="NCBI Taxonomy" id="2565572"/>
    <lineage>
        <taxon>Bacteria</taxon>
        <taxon>Pseudomonadati</taxon>
        <taxon>Pseudomonadota</taxon>
        <taxon>Betaproteobacteria</taxon>
        <taxon>Burkholderiales</taxon>
        <taxon>Sutterellaceae</taxon>
        <taxon>Parasutterella</taxon>
    </lineage>
</organism>
<dbReference type="OrthoDB" id="9803618at2"/>
<dbReference type="Pfam" id="PF01523">
    <property type="entry name" value="PmbA_TldD_1st"/>
    <property type="match status" value="1"/>
</dbReference>
<dbReference type="Pfam" id="PF19289">
    <property type="entry name" value="PmbA_TldD_3rd"/>
    <property type="match status" value="1"/>
</dbReference>
<dbReference type="InterPro" id="IPR045570">
    <property type="entry name" value="Metalloprtase-TldD/E_cen_dom"/>
</dbReference>
<evidence type="ECO:0000259" key="2">
    <source>
        <dbReference type="Pfam" id="PF01523"/>
    </source>
</evidence>
<accession>A0A6L6YLJ4</accession>
<keyword evidence="5" id="KW-0378">Hydrolase</keyword>
<dbReference type="InterPro" id="IPR045569">
    <property type="entry name" value="Metalloprtase-TldD/E_C"/>
</dbReference>
<dbReference type="PANTHER" id="PTHR43421:SF1">
    <property type="entry name" value="METALLOPROTEASE PMBA"/>
    <property type="match status" value="1"/>
</dbReference>
<comment type="caution">
    <text evidence="5">The sequence shown here is derived from an EMBL/GenBank/DDBJ whole genome shotgun (WGS) entry which is preliminary data.</text>
</comment>
<protein>
    <submittedName>
        <fullName evidence="5">Metalloprotease PmbA</fullName>
    </submittedName>
</protein>
<dbReference type="PANTHER" id="PTHR43421">
    <property type="entry name" value="METALLOPROTEASE PMBA"/>
    <property type="match status" value="1"/>
</dbReference>
<evidence type="ECO:0000256" key="1">
    <source>
        <dbReference type="ARBA" id="ARBA00005836"/>
    </source>
</evidence>
<dbReference type="SUPFAM" id="SSF111283">
    <property type="entry name" value="Putative modulator of DNA gyrase, PmbA/TldD"/>
    <property type="match status" value="1"/>
</dbReference>
<feature type="domain" description="Metalloprotease TldD/E N-terminal" evidence="2">
    <location>
        <begin position="35"/>
        <end position="95"/>
    </location>
</feature>
<evidence type="ECO:0000259" key="3">
    <source>
        <dbReference type="Pfam" id="PF19289"/>
    </source>
</evidence>
<dbReference type="GO" id="GO:0005829">
    <property type="term" value="C:cytosol"/>
    <property type="evidence" value="ECO:0007669"/>
    <property type="project" value="TreeGrafter"/>
</dbReference>
<dbReference type="InterPro" id="IPR035068">
    <property type="entry name" value="TldD/PmbA_N"/>
</dbReference>
<dbReference type="InterPro" id="IPR047657">
    <property type="entry name" value="PmbA"/>
</dbReference>
<reference evidence="5 6" key="1">
    <citation type="submission" date="2019-12" db="EMBL/GenBank/DDBJ databases">
        <title>Microbes associate with the intestines of laboratory mice.</title>
        <authorList>
            <person name="Navarre W."/>
            <person name="Wong E."/>
        </authorList>
    </citation>
    <scope>NUCLEOTIDE SEQUENCE [LARGE SCALE GENOMIC DNA]</scope>
    <source>
        <strain evidence="5 6">NM82_D38</strain>
    </source>
</reference>
<evidence type="ECO:0000313" key="5">
    <source>
        <dbReference type="EMBL" id="MVX57628.1"/>
    </source>
</evidence>
<dbReference type="AlphaFoldDB" id="A0A6L6YLJ4"/>
<dbReference type="RefSeq" id="WP_160336046.1">
    <property type="nucleotide sequence ID" value="NZ_WSRP01000038.1"/>
</dbReference>
<sequence length="449" mass="48517">MGTPTISSAEEMKALVSHALETALKLGASSAAAEVSDEKGRCVTVRNFDTESIEYTRDRSFSICVYIGKSRASASSGDLSPKSIENTIRAAVDMARYTAEDKDAGLPPADRLCLKPRNLNLCHPWDISVEEMTDIAVRAERAGRDYSPQIVNSDGAGINSSVGSFVFGNTEGFLAGYPFSNHSIDVSLVARDKNGMQNGSWYSLGTSPHDLLSPEEMGQIAARRAVSALSPRSLKTQKCPVIFEAPAARSLFRCFTRAVSGAMLYRDMSFLKNALDTKVFSDKLTIVENPFVPGAYGSAPFDDEGVLPSERLIVDQGILRGLFLSTYTARKLGMETTGNAGGPFNLFFRNRDEASEPTLVSLLHRMDRGLLITETMGQGINLTTGDYSQGASGFWVENGEICYPVENITVAGNLRDMFLGFDAMAEDYDLNGVVRCGSTLLAEMTVAGS</sequence>
<gene>
    <name evidence="5" type="primary">pmbA</name>
    <name evidence="5" type="synonym">tldE</name>
    <name evidence="5" type="ORF">E5987_10545</name>
</gene>
<feature type="domain" description="Metalloprotease TldD/E central" evidence="4">
    <location>
        <begin position="123"/>
        <end position="229"/>
    </location>
</feature>
<dbReference type="Pfam" id="PF19290">
    <property type="entry name" value="PmbA_TldD_2nd"/>
    <property type="match status" value="1"/>
</dbReference>
<dbReference type="InterPro" id="IPR002510">
    <property type="entry name" value="Metalloprtase-TldD/E_N"/>
</dbReference>
<dbReference type="GO" id="GO:0008237">
    <property type="term" value="F:metallopeptidase activity"/>
    <property type="evidence" value="ECO:0007669"/>
    <property type="project" value="UniProtKB-KW"/>
</dbReference>
<comment type="similarity">
    <text evidence="1">Belongs to the peptidase U62 family.</text>
</comment>
<dbReference type="GO" id="GO:0006508">
    <property type="term" value="P:proteolysis"/>
    <property type="evidence" value="ECO:0007669"/>
    <property type="project" value="UniProtKB-KW"/>
</dbReference>
<evidence type="ECO:0000259" key="4">
    <source>
        <dbReference type="Pfam" id="PF19290"/>
    </source>
</evidence>
<dbReference type="Proteomes" id="UP000472580">
    <property type="component" value="Unassembled WGS sequence"/>
</dbReference>